<proteinExistence type="predicted"/>
<keyword evidence="2" id="KW-1185">Reference proteome</keyword>
<name>A0A1C4WEY1_MICVI</name>
<protein>
    <submittedName>
        <fullName evidence="1">Uncharacterized protein</fullName>
    </submittedName>
</protein>
<evidence type="ECO:0000313" key="1">
    <source>
        <dbReference type="EMBL" id="SCE94806.1"/>
    </source>
</evidence>
<dbReference type="RefSeq" id="WP_089006290.1">
    <property type="nucleotide sequence ID" value="NZ_LT607411.1"/>
</dbReference>
<evidence type="ECO:0000313" key="2">
    <source>
        <dbReference type="Proteomes" id="UP000198242"/>
    </source>
</evidence>
<reference evidence="2" key="1">
    <citation type="submission" date="2016-06" db="EMBL/GenBank/DDBJ databases">
        <authorList>
            <person name="Varghese N."/>
            <person name="Submissions Spin"/>
        </authorList>
    </citation>
    <scope>NUCLEOTIDE SEQUENCE [LARGE SCALE GENOMIC DNA]</scope>
    <source>
        <strain evidence="2">DSM 43909</strain>
    </source>
</reference>
<dbReference type="EMBL" id="LT607411">
    <property type="protein sequence ID" value="SCE94806.1"/>
    <property type="molecule type" value="Genomic_DNA"/>
</dbReference>
<dbReference type="OrthoDB" id="4485313at2"/>
<dbReference type="AlphaFoldDB" id="A0A1C4WEY1"/>
<organism evidence="1 2">
    <name type="scientific">Micromonospora viridifaciens</name>
    <dbReference type="NCBI Taxonomy" id="1881"/>
    <lineage>
        <taxon>Bacteria</taxon>
        <taxon>Bacillati</taxon>
        <taxon>Actinomycetota</taxon>
        <taxon>Actinomycetes</taxon>
        <taxon>Micromonosporales</taxon>
        <taxon>Micromonosporaceae</taxon>
        <taxon>Micromonospora</taxon>
    </lineage>
</organism>
<sequence>MAARLARSRIMVGMPLHRIDAMLEVEYNVFTVAAADAGPGSIERPYGNGLVAATAGEDGSVAVIVTGLVDGDVHVVAEFWGAPPPPPQLDAWQDAAQVDIDWPGGPVRLLGADVLPFPELTLAANVPPGRYRLRVAGRNRDDGEARPPEAPVEEYLLQMWPAAGDDDARVLKSTSGIAALWMAASPTGS</sequence>
<accession>A0A1C4WEY1</accession>
<dbReference type="Proteomes" id="UP000198242">
    <property type="component" value="Chromosome I"/>
</dbReference>
<gene>
    <name evidence="1" type="ORF">GA0074695_2370</name>
</gene>